<sequence length="318" mass="36466">MLNSCREFQELLHSVCERTPGESILLSGGLDSSILLFYLRPREAITVSIDPYSSDYRYSTVVAKHYSKNHHIVMPRIEEIFENLEELVRDFKTFDPIFLKNSVVQLLGFKEAIKLKVNAIILGDGADELFGGYNFLCKYLKSPEVLQSKLDEIAQNMEFASFKLSKKYNLGITTPFLDDTIVKFSRSLSVNDKIAVHNGIIYGKFFLRNCFKEILGDEIAWRRKEALESGSGMNKILPYLENCITDEDFLAGLSKAKNEGVLIRNKEHMFYYRIYREFFDAPIHEICDQPGKSKRCPSCNTLFIWNGSFCKTCGAYPV</sequence>
<feature type="domain" description="Asparagine synthetase" evidence="3">
    <location>
        <begin position="24"/>
        <end position="143"/>
    </location>
</feature>
<dbReference type="EMBL" id="VOAH01000011">
    <property type="protein sequence ID" value="TVP39888.1"/>
    <property type="molecule type" value="Genomic_DNA"/>
</dbReference>
<evidence type="ECO:0000313" key="5">
    <source>
        <dbReference type="Proteomes" id="UP000315289"/>
    </source>
</evidence>
<feature type="domain" description="Asparagine synthetase" evidence="3">
    <location>
        <begin position="174"/>
        <end position="281"/>
    </location>
</feature>
<dbReference type="PANTHER" id="PTHR11772">
    <property type="entry name" value="ASPARAGINE SYNTHETASE"/>
    <property type="match status" value="1"/>
</dbReference>
<evidence type="ECO:0000313" key="4">
    <source>
        <dbReference type="EMBL" id="TVP39888.1"/>
    </source>
</evidence>
<name>A0A557STH4_9ARCH</name>
<evidence type="ECO:0000259" key="3">
    <source>
        <dbReference type="Pfam" id="PF00733"/>
    </source>
</evidence>
<dbReference type="RefSeq" id="WP_144732767.1">
    <property type="nucleotide sequence ID" value="NZ_ML675587.1"/>
</dbReference>
<dbReference type="EC" id="6.3.5.4" evidence="4"/>
<keyword evidence="5" id="KW-1185">Reference proteome</keyword>
<dbReference type="GO" id="GO:0005524">
    <property type="term" value="F:ATP binding"/>
    <property type="evidence" value="ECO:0007669"/>
    <property type="project" value="UniProtKB-KW"/>
</dbReference>
<keyword evidence="4" id="KW-0436">Ligase</keyword>
<dbReference type="Pfam" id="PF00733">
    <property type="entry name" value="Asn_synthase"/>
    <property type="match status" value="2"/>
</dbReference>
<keyword evidence="1" id="KW-0547">Nucleotide-binding</keyword>
<dbReference type="OrthoDB" id="8692at2157"/>
<dbReference type="InterPro" id="IPR001962">
    <property type="entry name" value="Asn_synthase"/>
</dbReference>
<evidence type="ECO:0000256" key="2">
    <source>
        <dbReference type="ARBA" id="ARBA00022840"/>
    </source>
</evidence>
<accession>A0A557STH4</accession>
<proteinExistence type="predicted"/>
<dbReference type="InterPro" id="IPR014729">
    <property type="entry name" value="Rossmann-like_a/b/a_fold"/>
</dbReference>
<dbReference type="GO" id="GO:0004066">
    <property type="term" value="F:asparagine synthase (glutamine-hydrolyzing) activity"/>
    <property type="evidence" value="ECO:0007669"/>
    <property type="project" value="UniProtKB-EC"/>
</dbReference>
<protein>
    <submittedName>
        <fullName evidence="4">Putative asparagine synthase</fullName>
        <ecNumber evidence="4">6.3.5.4</ecNumber>
    </submittedName>
</protein>
<comment type="caution">
    <text evidence="4">The sequence shown here is derived from an EMBL/GenBank/DDBJ whole genome shotgun (WGS) entry which is preliminary data.</text>
</comment>
<reference evidence="4 5" key="1">
    <citation type="journal article" date="2019" name="Front. Microbiol.">
        <title>Ammonia Oxidation by the Arctic Terrestrial Thaumarchaeote Candidatus Nitrosocosmicus arcticus Is Stimulated by Increasing Temperatures.</title>
        <authorList>
            <person name="Alves R.J.E."/>
            <person name="Kerou M."/>
            <person name="Zappe A."/>
            <person name="Bittner R."/>
            <person name="Abby S.S."/>
            <person name="Schmidt H.A."/>
            <person name="Pfeifer K."/>
            <person name="Schleper C."/>
        </authorList>
    </citation>
    <scope>NUCLEOTIDE SEQUENCE [LARGE SCALE GENOMIC DNA]</scope>
    <source>
        <strain evidence="4 5">Kfb</strain>
    </source>
</reference>
<dbReference type="CDD" id="cd01991">
    <property type="entry name" value="Asn_synthase_B_C"/>
    <property type="match status" value="1"/>
</dbReference>
<dbReference type="PANTHER" id="PTHR11772:SF46">
    <property type="entry name" value="ASPARAGINE SYNTHETASE DOMAIN-CONTAINING PROTEIN"/>
    <property type="match status" value="1"/>
</dbReference>
<dbReference type="SUPFAM" id="SSF52402">
    <property type="entry name" value="Adenine nucleotide alpha hydrolases-like"/>
    <property type="match status" value="1"/>
</dbReference>
<dbReference type="Proteomes" id="UP000315289">
    <property type="component" value="Unassembled WGS sequence"/>
</dbReference>
<dbReference type="InterPro" id="IPR050795">
    <property type="entry name" value="Asn_Synthetase"/>
</dbReference>
<dbReference type="GO" id="GO:0006529">
    <property type="term" value="P:asparagine biosynthetic process"/>
    <property type="evidence" value="ECO:0007669"/>
    <property type="project" value="InterPro"/>
</dbReference>
<dbReference type="GO" id="GO:0005829">
    <property type="term" value="C:cytosol"/>
    <property type="evidence" value="ECO:0007669"/>
    <property type="project" value="TreeGrafter"/>
</dbReference>
<dbReference type="AlphaFoldDB" id="A0A557STH4"/>
<dbReference type="Gene3D" id="3.40.50.620">
    <property type="entry name" value="HUPs"/>
    <property type="match status" value="1"/>
</dbReference>
<keyword evidence="2" id="KW-0067">ATP-binding</keyword>
<gene>
    <name evidence="4" type="ORF">NARC_110100</name>
</gene>
<organism evidence="4 5">
    <name type="scientific">Candidatus Nitrosocosmicus arcticus</name>
    <dbReference type="NCBI Taxonomy" id="2035267"/>
    <lineage>
        <taxon>Archaea</taxon>
        <taxon>Nitrososphaerota</taxon>
        <taxon>Nitrososphaeria</taxon>
        <taxon>Nitrososphaerales</taxon>
        <taxon>Nitrososphaeraceae</taxon>
        <taxon>Candidatus Nitrosocosmicus</taxon>
    </lineage>
</organism>
<evidence type="ECO:0000256" key="1">
    <source>
        <dbReference type="ARBA" id="ARBA00022741"/>
    </source>
</evidence>